<organism evidence="3 4">
    <name type="scientific">Paenirhodobacter huangdaonensis</name>
    <dbReference type="NCBI Taxonomy" id="2501515"/>
    <lineage>
        <taxon>Bacteria</taxon>
        <taxon>Pseudomonadati</taxon>
        <taxon>Pseudomonadota</taxon>
        <taxon>Alphaproteobacteria</taxon>
        <taxon>Rhodobacterales</taxon>
        <taxon>Rhodobacter group</taxon>
        <taxon>Paenirhodobacter</taxon>
    </lineage>
</organism>
<feature type="domain" description="Helix-turn-helix type 11" evidence="1">
    <location>
        <begin position="5"/>
        <end position="59"/>
    </location>
</feature>
<sequence length="225" mass="25453">MKTLRLFALMDHLRAARRPVSAEALAARFAVSPRTIYRDIASLQSIGAPIRGESGVGYQLEQGYFLPPLQFDAEELEAIMLGMRHLIARQGGGLRDAAERVTGKVAAALGSEAREQFRNLNILAVPRQREEDLLADKWGGLARQAIRTRSVLDLVYLSLDGRESRRCVHPLGLTLFDEVWLLTAWCETAEDFRNFRLDRIKAMGETGARFRQVPKQRFQDYLARL</sequence>
<evidence type="ECO:0000313" key="3">
    <source>
        <dbReference type="EMBL" id="RWR54008.1"/>
    </source>
</evidence>
<dbReference type="PROSITE" id="PS52050">
    <property type="entry name" value="WYL"/>
    <property type="match status" value="1"/>
</dbReference>
<dbReference type="RefSeq" id="WP_128155363.1">
    <property type="nucleotide sequence ID" value="NZ_JBHSOM010000016.1"/>
</dbReference>
<dbReference type="AlphaFoldDB" id="A0A443LXP6"/>
<evidence type="ECO:0000259" key="2">
    <source>
        <dbReference type="Pfam" id="PF13280"/>
    </source>
</evidence>
<dbReference type="Pfam" id="PF13280">
    <property type="entry name" value="WYL"/>
    <property type="match status" value="1"/>
</dbReference>
<dbReference type="Pfam" id="PF08279">
    <property type="entry name" value="HTH_11"/>
    <property type="match status" value="1"/>
</dbReference>
<reference evidence="3 4" key="2">
    <citation type="submission" date="2019-01" db="EMBL/GenBank/DDBJ databases">
        <title>Sinorhodobacter populi sp. nov. isolated from the symptomatic bark tissue of Populus euramericana canker.</title>
        <authorList>
            <person name="Xu G."/>
        </authorList>
    </citation>
    <scope>NUCLEOTIDE SEQUENCE [LARGE SCALE GENOMIC DNA]</scope>
    <source>
        <strain evidence="3 4">CGMCC 1.12963</strain>
    </source>
</reference>
<gene>
    <name evidence="3" type="ORF">EOW66_05185</name>
</gene>
<proteinExistence type="predicted"/>
<dbReference type="PANTHER" id="PTHR34580:SF3">
    <property type="entry name" value="PROTEIN PAFB"/>
    <property type="match status" value="1"/>
</dbReference>
<dbReference type="Proteomes" id="UP000288071">
    <property type="component" value="Unassembled WGS sequence"/>
</dbReference>
<feature type="domain" description="WYL" evidence="2">
    <location>
        <begin position="143"/>
        <end position="202"/>
    </location>
</feature>
<dbReference type="InterPro" id="IPR026881">
    <property type="entry name" value="WYL_dom"/>
</dbReference>
<reference evidence="4" key="1">
    <citation type="submission" date="2019-01" db="EMBL/GenBank/DDBJ databases">
        <title>Sinorhodobacter populi sp. nov. isolated from the symptomatic bark tissue of Populus euramericana canker.</title>
        <authorList>
            <person name="Li Y."/>
        </authorList>
    </citation>
    <scope>NUCLEOTIDE SEQUENCE [LARGE SCALE GENOMIC DNA]</scope>
    <source>
        <strain evidence="4">CGMCC 1.12963</strain>
    </source>
</reference>
<evidence type="ECO:0000313" key="4">
    <source>
        <dbReference type="Proteomes" id="UP000288071"/>
    </source>
</evidence>
<comment type="caution">
    <text evidence="3">The sequence shown here is derived from an EMBL/GenBank/DDBJ whole genome shotgun (WGS) entry which is preliminary data.</text>
</comment>
<dbReference type="InterPro" id="IPR051534">
    <property type="entry name" value="CBASS_pafABC_assoc_protein"/>
</dbReference>
<evidence type="ECO:0000259" key="1">
    <source>
        <dbReference type="Pfam" id="PF08279"/>
    </source>
</evidence>
<dbReference type="PANTHER" id="PTHR34580">
    <property type="match status" value="1"/>
</dbReference>
<dbReference type="Gene3D" id="1.10.10.10">
    <property type="entry name" value="Winged helix-like DNA-binding domain superfamily/Winged helix DNA-binding domain"/>
    <property type="match status" value="1"/>
</dbReference>
<keyword evidence="4" id="KW-1185">Reference proteome</keyword>
<dbReference type="InterPro" id="IPR013196">
    <property type="entry name" value="HTH_11"/>
</dbReference>
<dbReference type="InterPro" id="IPR036388">
    <property type="entry name" value="WH-like_DNA-bd_sf"/>
</dbReference>
<protein>
    <submittedName>
        <fullName evidence="3">YafY family transcriptional regulator</fullName>
    </submittedName>
</protein>
<dbReference type="EMBL" id="SAVA01000002">
    <property type="protein sequence ID" value="RWR54008.1"/>
    <property type="molecule type" value="Genomic_DNA"/>
</dbReference>
<dbReference type="SUPFAM" id="SSF46785">
    <property type="entry name" value="Winged helix' DNA-binding domain"/>
    <property type="match status" value="1"/>
</dbReference>
<accession>A0A443LXP6</accession>
<name>A0A443LXP6_9RHOB</name>
<dbReference type="InterPro" id="IPR036390">
    <property type="entry name" value="WH_DNA-bd_sf"/>
</dbReference>